<accession>A0A914ZFL6</accession>
<evidence type="ECO:0000313" key="10">
    <source>
        <dbReference type="WBParaSite" id="PgB02X_g220_t02"/>
    </source>
</evidence>
<evidence type="ECO:0000256" key="7">
    <source>
        <dbReference type="SAM" id="MobiDB-lite"/>
    </source>
</evidence>
<dbReference type="GO" id="GO:0032436">
    <property type="term" value="P:positive regulation of proteasomal ubiquitin-dependent protein catabolic process"/>
    <property type="evidence" value="ECO:0007669"/>
    <property type="project" value="TreeGrafter"/>
</dbReference>
<dbReference type="FunFam" id="1.10.510.10:FF:000624">
    <property type="entry name" value="Mitogen-activated protein kinase"/>
    <property type="match status" value="1"/>
</dbReference>
<keyword evidence="2" id="KW-0723">Serine/threonine-protein kinase</keyword>
<evidence type="ECO:0000313" key="9">
    <source>
        <dbReference type="Proteomes" id="UP000887569"/>
    </source>
</evidence>
<dbReference type="GO" id="GO:0005829">
    <property type="term" value="C:cytosol"/>
    <property type="evidence" value="ECO:0007669"/>
    <property type="project" value="TreeGrafter"/>
</dbReference>
<evidence type="ECO:0000256" key="5">
    <source>
        <dbReference type="ARBA" id="ARBA00022777"/>
    </source>
</evidence>
<keyword evidence="5" id="KW-0418">Kinase</keyword>
<dbReference type="Gene3D" id="1.10.510.10">
    <property type="entry name" value="Transferase(Phosphotransferase) domain 1"/>
    <property type="match status" value="1"/>
</dbReference>
<evidence type="ECO:0000256" key="1">
    <source>
        <dbReference type="ARBA" id="ARBA00005527"/>
    </source>
</evidence>
<dbReference type="GO" id="GO:0005634">
    <property type="term" value="C:nucleus"/>
    <property type="evidence" value="ECO:0007669"/>
    <property type="project" value="TreeGrafter"/>
</dbReference>
<dbReference type="GO" id="GO:0030154">
    <property type="term" value="P:cell differentiation"/>
    <property type="evidence" value="ECO:0007669"/>
    <property type="project" value="TreeGrafter"/>
</dbReference>
<keyword evidence="3" id="KW-0808">Transferase</keyword>
<dbReference type="Pfam" id="PF00069">
    <property type="entry name" value="Pkinase"/>
    <property type="match status" value="1"/>
</dbReference>
<dbReference type="GO" id="GO:0007165">
    <property type="term" value="P:signal transduction"/>
    <property type="evidence" value="ECO:0007669"/>
    <property type="project" value="TreeGrafter"/>
</dbReference>
<feature type="domain" description="Protein kinase" evidence="8">
    <location>
        <begin position="1"/>
        <end position="235"/>
    </location>
</feature>
<dbReference type="GO" id="GO:0005524">
    <property type="term" value="F:ATP binding"/>
    <property type="evidence" value="ECO:0007669"/>
    <property type="project" value="UniProtKB-KW"/>
</dbReference>
<proteinExistence type="inferred from homology"/>
<evidence type="ECO:0000256" key="2">
    <source>
        <dbReference type="ARBA" id="ARBA00022527"/>
    </source>
</evidence>
<dbReference type="InterPro" id="IPR000719">
    <property type="entry name" value="Prot_kinase_dom"/>
</dbReference>
<protein>
    <submittedName>
        <fullName evidence="10">Protein kinase domain-containing protein</fullName>
    </submittedName>
</protein>
<comment type="similarity">
    <text evidence="1">Belongs to the protein kinase superfamily. CMGC Ser/Thr protein kinase family. GSK-3 subfamily.</text>
</comment>
<dbReference type="Proteomes" id="UP000887569">
    <property type="component" value="Unplaced"/>
</dbReference>
<keyword evidence="6" id="KW-0067">ATP-binding</keyword>
<dbReference type="InterPro" id="IPR008271">
    <property type="entry name" value="Ser/Thr_kinase_AS"/>
</dbReference>
<dbReference type="SMART" id="SM00220">
    <property type="entry name" value="S_TKc"/>
    <property type="match status" value="1"/>
</dbReference>
<sequence length="318" mass="34951">MKPCSSKSGCENALILFSTSEREFSLHKCVVVCVKFVYDVSVYNATRVSIIWCFNVCSSITFCGRLIRNLGICHRDVKPQNLLVDPETAVLKLCDFGSAKQLIIGEKNTSYICSRYYRAPELIFGATNYTNSIDVWSAGTVLAELLLGQPIFPGDSTIDQLVEIIKILGTPTKEHIQRMNPNYKEQSFPCVKGCPWSRVFGVGTCRKAIELVSLLLVYTPSDRPTPLLACAHTFFDDLRATGCKLPSGRAIPSCTDFSTEELGNEKQLAPLLCPRLNEFSCVDALSITGSTLSASLSRPESTSNEFPRMNGTGTSTDP</sequence>
<dbReference type="AlphaFoldDB" id="A0A914ZFL6"/>
<keyword evidence="9" id="KW-1185">Reference proteome</keyword>
<dbReference type="GO" id="GO:0090090">
    <property type="term" value="P:negative regulation of canonical Wnt signaling pathway"/>
    <property type="evidence" value="ECO:0007669"/>
    <property type="project" value="TreeGrafter"/>
</dbReference>
<dbReference type="GO" id="GO:0070507">
    <property type="term" value="P:regulation of microtubule cytoskeleton organization"/>
    <property type="evidence" value="ECO:0007669"/>
    <property type="project" value="TreeGrafter"/>
</dbReference>
<dbReference type="PANTHER" id="PTHR24057">
    <property type="entry name" value="GLYCOGEN SYNTHASE KINASE-3 ALPHA"/>
    <property type="match status" value="1"/>
</dbReference>
<organism evidence="9 10">
    <name type="scientific">Parascaris univalens</name>
    <name type="common">Nematode worm</name>
    <dbReference type="NCBI Taxonomy" id="6257"/>
    <lineage>
        <taxon>Eukaryota</taxon>
        <taxon>Metazoa</taxon>
        <taxon>Ecdysozoa</taxon>
        <taxon>Nematoda</taxon>
        <taxon>Chromadorea</taxon>
        <taxon>Rhabditida</taxon>
        <taxon>Spirurina</taxon>
        <taxon>Ascaridomorpha</taxon>
        <taxon>Ascaridoidea</taxon>
        <taxon>Ascarididae</taxon>
        <taxon>Parascaris</taxon>
    </lineage>
</organism>
<dbReference type="PROSITE" id="PS00108">
    <property type="entry name" value="PROTEIN_KINASE_ST"/>
    <property type="match status" value="1"/>
</dbReference>
<dbReference type="InterPro" id="IPR050591">
    <property type="entry name" value="GSK-3"/>
</dbReference>
<feature type="region of interest" description="Disordered" evidence="7">
    <location>
        <begin position="294"/>
        <end position="318"/>
    </location>
</feature>
<keyword evidence="4" id="KW-0547">Nucleotide-binding</keyword>
<dbReference type="PROSITE" id="PS50011">
    <property type="entry name" value="PROTEIN_KINASE_DOM"/>
    <property type="match status" value="1"/>
</dbReference>
<dbReference type="GO" id="GO:0004674">
    <property type="term" value="F:protein serine/threonine kinase activity"/>
    <property type="evidence" value="ECO:0007669"/>
    <property type="project" value="UniProtKB-KW"/>
</dbReference>
<evidence type="ECO:0000256" key="6">
    <source>
        <dbReference type="ARBA" id="ARBA00022840"/>
    </source>
</evidence>
<dbReference type="SUPFAM" id="SSF56112">
    <property type="entry name" value="Protein kinase-like (PK-like)"/>
    <property type="match status" value="1"/>
</dbReference>
<dbReference type="WBParaSite" id="PgB02X_g220_t02">
    <property type="protein sequence ID" value="PgB02X_g220_t02"/>
    <property type="gene ID" value="PgB02X_g220"/>
</dbReference>
<evidence type="ECO:0000256" key="3">
    <source>
        <dbReference type="ARBA" id="ARBA00022679"/>
    </source>
</evidence>
<dbReference type="PANTHER" id="PTHR24057:SF0">
    <property type="entry name" value="PROTEIN KINASE SHAGGY-RELATED"/>
    <property type="match status" value="1"/>
</dbReference>
<dbReference type="InterPro" id="IPR039192">
    <property type="entry name" value="STKc_GSK3"/>
</dbReference>
<evidence type="ECO:0000259" key="8">
    <source>
        <dbReference type="PROSITE" id="PS50011"/>
    </source>
</evidence>
<evidence type="ECO:0000256" key="4">
    <source>
        <dbReference type="ARBA" id="ARBA00022741"/>
    </source>
</evidence>
<dbReference type="GO" id="GO:0030424">
    <property type="term" value="C:axon"/>
    <property type="evidence" value="ECO:0007669"/>
    <property type="project" value="TreeGrafter"/>
</dbReference>
<dbReference type="CDD" id="cd14137">
    <property type="entry name" value="STKc_GSK3"/>
    <property type="match status" value="1"/>
</dbReference>
<dbReference type="InterPro" id="IPR011009">
    <property type="entry name" value="Kinase-like_dom_sf"/>
</dbReference>
<name>A0A914ZFL6_PARUN</name>
<reference evidence="10" key="1">
    <citation type="submission" date="2022-11" db="UniProtKB">
        <authorList>
            <consortium name="WormBaseParasite"/>
        </authorList>
    </citation>
    <scope>IDENTIFICATION</scope>
</reference>